<dbReference type="EMBL" id="KB445574">
    <property type="protein sequence ID" value="EMD92975.1"/>
    <property type="molecule type" value="Genomic_DNA"/>
</dbReference>
<protein>
    <submittedName>
        <fullName evidence="1">Uncharacterized protein</fullName>
    </submittedName>
</protein>
<name>M2T5V8_COCH5</name>
<dbReference type="AlphaFoldDB" id="M2T5V8"/>
<reference evidence="2" key="2">
    <citation type="journal article" date="2013" name="PLoS Genet.">
        <title>Comparative genome structure, secondary metabolite, and effector coding capacity across Cochliobolus pathogens.</title>
        <authorList>
            <person name="Condon B.J."/>
            <person name="Leng Y."/>
            <person name="Wu D."/>
            <person name="Bushley K.E."/>
            <person name="Ohm R.A."/>
            <person name="Otillar R."/>
            <person name="Martin J."/>
            <person name="Schackwitz W."/>
            <person name="Grimwood J."/>
            <person name="MohdZainudin N."/>
            <person name="Xue C."/>
            <person name="Wang R."/>
            <person name="Manning V.A."/>
            <person name="Dhillon B."/>
            <person name="Tu Z.J."/>
            <person name="Steffenson B.J."/>
            <person name="Salamov A."/>
            <person name="Sun H."/>
            <person name="Lowry S."/>
            <person name="LaButti K."/>
            <person name="Han J."/>
            <person name="Copeland A."/>
            <person name="Lindquist E."/>
            <person name="Barry K."/>
            <person name="Schmutz J."/>
            <person name="Baker S.E."/>
            <person name="Ciuffetti L.M."/>
            <person name="Grigoriev I.V."/>
            <person name="Zhong S."/>
            <person name="Turgeon B.G."/>
        </authorList>
    </citation>
    <scope>NUCLEOTIDE SEQUENCE [LARGE SCALE GENOMIC DNA]</scope>
    <source>
        <strain evidence="2">C5 / ATCC 48332 / race O</strain>
    </source>
</reference>
<sequence>MFESIYRKLYVSGAERQAFRKGKHDAVLLADVTQQLFVADFHKTMVRVGHKT</sequence>
<reference evidence="1 2" key="1">
    <citation type="journal article" date="2012" name="PLoS Pathog.">
        <title>Diverse lifestyles and strategies of plant pathogenesis encoded in the genomes of eighteen Dothideomycetes fungi.</title>
        <authorList>
            <person name="Ohm R.A."/>
            <person name="Feau N."/>
            <person name="Henrissat B."/>
            <person name="Schoch C.L."/>
            <person name="Horwitz B.A."/>
            <person name="Barry K.W."/>
            <person name="Condon B.J."/>
            <person name="Copeland A.C."/>
            <person name="Dhillon B."/>
            <person name="Glaser F."/>
            <person name="Hesse C.N."/>
            <person name="Kosti I."/>
            <person name="LaButti K."/>
            <person name="Lindquist E.A."/>
            <person name="Lucas S."/>
            <person name="Salamov A.A."/>
            <person name="Bradshaw R.E."/>
            <person name="Ciuffetti L."/>
            <person name="Hamelin R.C."/>
            <person name="Kema G.H.J."/>
            <person name="Lawrence C."/>
            <person name="Scott J.A."/>
            <person name="Spatafora J.W."/>
            <person name="Turgeon B.G."/>
            <person name="de Wit P.J.G.M."/>
            <person name="Zhong S."/>
            <person name="Goodwin S.B."/>
            <person name="Grigoriev I.V."/>
        </authorList>
    </citation>
    <scope>NUCLEOTIDE SEQUENCE [LARGE SCALE GENOMIC DNA]</scope>
    <source>
        <strain evidence="2">C5 / ATCC 48332 / race O</strain>
    </source>
</reference>
<dbReference type="HOGENOM" id="CLU_3087070_0_0_1"/>
<dbReference type="Proteomes" id="UP000016936">
    <property type="component" value="Unassembled WGS sequence"/>
</dbReference>
<evidence type="ECO:0000313" key="1">
    <source>
        <dbReference type="EMBL" id="EMD92975.1"/>
    </source>
</evidence>
<gene>
    <name evidence="1" type="ORF">COCHEDRAFT_1020829</name>
</gene>
<organism evidence="1 2">
    <name type="scientific">Cochliobolus heterostrophus (strain C5 / ATCC 48332 / race O)</name>
    <name type="common">Southern corn leaf blight fungus</name>
    <name type="synonym">Bipolaris maydis</name>
    <dbReference type="NCBI Taxonomy" id="701091"/>
    <lineage>
        <taxon>Eukaryota</taxon>
        <taxon>Fungi</taxon>
        <taxon>Dikarya</taxon>
        <taxon>Ascomycota</taxon>
        <taxon>Pezizomycotina</taxon>
        <taxon>Dothideomycetes</taxon>
        <taxon>Pleosporomycetidae</taxon>
        <taxon>Pleosporales</taxon>
        <taxon>Pleosporineae</taxon>
        <taxon>Pleosporaceae</taxon>
        <taxon>Bipolaris</taxon>
    </lineage>
</organism>
<keyword evidence="2" id="KW-1185">Reference proteome</keyword>
<evidence type="ECO:0000313" key="2">
    <source>
        <dbReference type="Proteomes" id="UP000016936"/>
    </source>
</evidence>
<proteinExistence type="predicted"/>
<accession>M2T5V8</accession>